<reference evidence="2 3" key="1">
    <citation type="submission" date="2024-03" db="EMBL/GenBank/DDBJ databases">
        <title>A high-quality draft genome sequence of Diaporthe vaccinii, a causative agent of upright dieback and viscid rot disease in cranberry plants.</title>
        <authorList>
            <person name="Sarrasin M."/>
            <person name="Lang B.F."/>
            <person name="Burger G."/>
        </authorList>
    </citation>
    <scope>NUCLEOTIDE SEQUENCE [LARGE SCALE GENOMIC DNA]</scope>
    <source>
        <strain evidence="2 3">IS7</strain>
    </source>
</reference>
<name>A0ABR4ELE8_9PEZI</name>
<accession>A0ABR4ELE8</accession>
<dbReference type="EMBL" id="JBAWTH010000044">
    <property type="protein sequence ID" value="KAL2283245.1"/>
    <property type="molecule type" value="Genomic_DNA"/>
</dbReference>
<feature type="compositionally biased region" description="Low complexity" evidence="1">
    <location>
        <begin position="19"/>
        <end position="40"/>
    </location>
</feature>
<evidence type="ECO:0000313" key="3">
    <source>
        <dbReference type="Proteomes" id="UP001600888"/>
    </source>
</evidence>
<dbReference type="Proteomes" id="UP001600888">
    <property type="component" value="Unassembled WGS sequence"/>
</dbReference>
<gene>
    <name evidence="2" type="ORF">FJTKL_10124</name>
</gene>
<comment type="caution">
    <text evidence="2">The sequence shown here is derived from an EMBL/GenBank/DDBJ whole genome shotgun (WGS) entry which is preliminary data.</text>
</comment>
<keyword evidence="3" id="KW-1185">Reference proteome</keyword>
<protein>
    <submittedName>
        <fullName evidence="2">Uncharacterized protein</fullName>
    </submittedName>
</protein>
<proteinExistence type="predicted"/>
<organism evidence="2 3">
    <name type="scientific">Diaporthe vaccinii</name>
    <dbReference type="NCBI Taxonomy" id="105482"/>
    <lineage>
        <taxon>Eukaryota</taxon>
        <taxon>Fungi</taxon>
        <taxon>Dikarya</taxon>
        <taxon>Ascomycota</taxon>
        <taxon>Pezizomycotina</taxon>
        <taxon>Sordariomycetes</taxon>
        <taxon>Sordariomycetidae</taxon>
        <taxon>Diaporthales</taxon>
        <taxon>Diaporthaceae</taxon>
        <taxon>Diaporthe</taxon>
        <taxon>Diaporthe eres species complex</taxon>
    </lineage>
</organism>
<feature type="region of interest" description="Disordered" evidence="1">
    <location>
        <begin position="19"/>
        <end position="50"/>
    </location>
</feature>
<sequence>MSYGYRRFWSPWNWFDSRGSSIQSSHQSSSRRTSSATSTASDRHGGPQVIRGSWIDESKLKELLEKKYRGDYKLRMRNNKYELYFPQGQGLTQQEINYCY</sequence>
<evidence type="ECO:0000256" key="1">
    <source>
        <dbReference type="SAM" id="MobiDB-lite"/>
    </source>
</evidence>
<evidence type="ECO:0000313" key="2">
    <source>
        <dbReference type="EMBL" id="KAL2283245.1"/>
    </source>
</evidence>